<comment type="caution">
    <text evidence="2">The sequence shown here is derived from an EMBL/GenBank/DDBJ whole genome shotgun (WGS) entry which is preliminary data.</text>
</comment>
<feature type="compositionally biased region" description="Basic and acidic residues" evidence="1">
    <location>
        <begin position="39"/>
        <end position="48"/>
    </location>
</feature>
<gene>
    <name evidence="2" type="ORF">C9374_006816</name>
</gene>
<feature type="compositionally biased region" description="Basic and acidic residues" evidence="1">
    <location>
        <begin position="153"/>
        <end position="163"/>
    </location>
</feature>
<dbReference type="EMBL" id="PYSW02000002">
    <property type="protein sequence ID" value="KAG2393285.1"/>
    <property type="molecule type" value="Genomic_DNA"/>
</dbReference>
<feature type="region of interest" description="Disordered" evidence="1">
    <location>
        <begin position="130"/>
        <end position="206"/>
    </location>
</feature>
<feature type="compositionally biased region" description="Acidic residues" evidence="1">
    <location>
        <begin position="179"/>
        <end position="206"/>
    </location>
</feature>
<dbReference type="GeneID" id="68099270"/>
<feature type="region of interest" description="Disordered" evidence="1">
    <location>
        <begin position="1"/>
        <end position="65"/>
    </location>
</feature>
<organism evidence="2 3">
    <name type="scientific">Naegleria lovaniensis</name>
    <name type="common">Amoeba</name>
    <dbReference type="NCBI Taxonomy" id="51637"/>
    <lineage>
        <taxon>Eukaryota</taxon>
        <taxon>Discoba</taxon>
        <taxon>Heterolobosea</taxon>
        <taxon>Tetramitia</taxon>
        <taxon>Eutetramitia</taxon>
        <taxon>Vahlkampfiidae</taxon>
        <taxon>Naegleria</taxon>
    </lineage>
</organism>
<evidence type="ECO:0000313" key="2">
    <source>
        <dbReference type="EMBL" id="KAG2393285.1"/>
    </source>
</evidence>
<feature type="compositionally biased region" description="Low complexity" evidence="1">
    <location>
        <begin position="130"/>
        <end position="148"/>
    </location>
</feature>
<dbReference type="Proteomes" id="UP000816034">
    <property type="component" value="Unassembled WGS sequence"/>
</dbReference>
<evidence type="ECO:0000256" key="1">
    <source>
        <dbReference type="SAM" id="MobiDB-lite"/>
    </source>
</evidence>
<feature type="compositionally biased region" description="Low complexity" evidence="1">
    <location>
        <begin position="169"/>
        <end position="178"/>
    </location>
</feature>
<keyword evidence="3" id="KW-1185">Reference proteome</keyword>
<reference evidence="2 3" key="1">
    <citation type="journal article" date="2018" name="BMC Genomics">
        <title>The genome of Naegleria lovaniensis, the basis for a comparative approach to unravel pathogenicity factors of the human pathogenic amoeba N. fowleri.</title>
        <authorList>
            <person name="Liechti N."/>
            <person name="Schurch N."/>
            <person name="Bruggmann R."/>
            <person name="Wittwer M."/>
        </authorList>
    </citation>
    <scope>NUCLEOTIDE SEQUENCE [LARGE SCALE GENOMIC DNA]</scope>
    <source>
        <strain evidence="2 3">ATCC 30569</strain>
    </source>
</reference>
<dbReference type="RefSeq" id="XP_044555179.1">
    <property type="nucleotide sequence ID" value="XM_044696718.1"/>
</dbReference>
<proteinExistence type="predicted"/>
<protein>
    <submittedName>
        <fullName evidence="2">Uncharacterized protein</fullName>
    </submittedName>
</protein>
<sequence length="206" mass="24187">MSEIDEEEDFDLEEIEEEETDEEENDEEFIETDSEEEEGKVTDHHELSEQEEDERDFPNFFDGLTPQGRLQVKHARKLYFDEKQREYNAMVAKEVSSKVKQRWNDIASNEQLASTGFDFQVLKNILDSQLSTTGETSTTATSRQTQQSLEEQLDIKQRGDHWDYTIGLNEVNHNNTEENTQDNETNDEEEEDNEEDEEITDDDDED</sequence>
<accession>A0AA88H205</accession>
<evidence type="ECO:0000313" key="3">
    <source>
        <dbReference type="Proteomes" id="UP000816034"/>
    </source>
</evidence>
<name>A0AA88H205_NAELO</name>
<feature type="compositionally biased region" description="Acidic residues" evidence="1">
    <location>
        <begin position="1"/>
        <end position="38"/>
    </location>
</feature>
<dbReference type="AlphaFoldDB" id="A0AA88H205"/>